<evidence type="ECO:0000256" key="3">
    <source>
        <dbReference type="ARBA" id="ARBA00022679"/>
    </source>
</evidence>
<dbReference type="InterPro" id="IPR051198">
    <property type="entry name" value="BchE-like"/>
</dbReference>
<dbReference type="SMART" id="SM00729">
    <property type="entry name" value="Elp3"/>
    <property type="match status" value="1"/>
</dbReference>
<evidence type="ECO:0000259" key="8">
    <source>
        <dbReference type="PROSITE" id="PS51332"/>
    </source>
</evidence>
<dbReference type="PANTHER" id="PTHR43409">
    <property type="entry name" value="ANAEROBIC MAGNESIUM-PROTOPORPHYRIN IX MONOMETHYL ESTER CYCLASE-RELATED"/>
    <property type="match status" value="1"/>
</dbReference>
<dbReference type="PROSITE" id="PS51332">
    <property type="entry name" value="B12_BINDING"/>
    <property type="match status" value="1"/>
</dbReference>
<dbReference type="InterPro" id="IPR007197">
    <property type="entry name" value="rSAM"/>
</dbReference>
<dbReference type="AlphaFoldDB" id="A0A0G1J7K1"/>
<dbReference type="PATRIC" id="fig|1618564.3.peg.116"/>
<evidence type="ECO:0000313" key="11">
    <source>
        <dbReference type="Proteomes" id="UP000034826"/>
    </source>
</evidence>
<dbReference type="Pfam" id="PF04055">
    <property type="entry name" value="Radical_SAM"/>
    <property type="match status" value="1"/>
</dbReference>
<keyword evidence="2" id="KW-0489">Methyltransferase</keyword>
<keyword evidence="3" id="KW-0808">Transferase</keyword>
<dbReference type="GO" id="GO:0031419">
    <property type="term" value="F:cobalamin binding"/>
    <property type="evidence" value="ECO:0007669"/>
    <property type="project" value="InterPro"/>
</dbReference>
<dbReference type="GO" id="GO:0003824">
    <property type="term" value="F:catalytic activity"/>
    <property type="evidence" value="ECO:0007669"/>
    <property type="project" value="InterPro"/>
</dbReference>
<feature type="domain" description="B12-binding" evidence="8">
    <location>
        <begin position="31"/>
        <end position="164"/>
    </location>
</feature>
<dbReference type="SFLD" id="SFLDG01082">
    <property type="entry name" value="B12-binding_domain_containing"/>
    <property type="match status" value="1"/>
</dbReference>
<dbReference type="InterPro" id="IPR058240">
    <property type="entry name" value="rSAM_sf"/>
</dbReference>
<dbReference type="SFLD" id="SFLDS00029">
    <property type="entry name" value="Radical_SAM"/>
    <property type="match status" value="1"/>
</dbReference>
<evidence type="ECO:0000256" key="1">
    <source>
        <dbReference type="ARBA" id="ARBA00001966"/>
    </source>
</evidence>
<evidence type="ECO:0000256" key="4">
    <source>
        <dbReference type="ARBA" id="ARBA00022691"/>
    </source>
</evidence>
<dbReference type="InterPro" id="IPR006158">
    <property type="entry name" value="Cobalamin-bd"/>
</dbReference>
<protein>
    <submittedName>
        <fullName evidence="10">Radical SAM domain protein</fullName>
    </submittedName>
</protein>
<dbReference type="Proteomes" id="UP000034826">
    <property type="component" value="Unassembled WGS sequence"/>
</dbReference>
<gene>
    <name evidence="10" type="ORF">UW60_C0003G0004</name>
</gene>
<feature type="domain" description="Radical SAM core" evidence="9">
    <location>
        <begin position="247"/>
        <end position="496"/>
    </location>
</feature>
<evidence type="ECO:0000259" key="9">
    <source>
        <dbReference type="PROSITE" id="PS51918"/>
    </source>
</evidence>
<name>A0A0G1J7K1_9BACT</name>
<dbReference type="Gene3D" id="3.20.20.70">
    <property type="entry name" value="Aldolase class I"/>
    <property type="match status" value="1"/>
</dbReference>
<dbReference type="Gene3D" id="3.40.50.280">
    <property type="entry name" value="Cobalamin-binding domain"/>
    <property type="match status" value="1"/>
</dbReference>
<sequence length="540" mass="62466">MIKKPKSKKLRLVVGYPPMPSDKGVMLLSQNRQFQYFNAKTYIYPMVPAYAASNAASRGYKVKWMDGIAEEQTFAEWLKELKKFKPDVLMVETKSPIVKKHWALTKILKKELPKLLLVWVGDHVTFAPEEMMDNSKVDYLITGGDYDFVIVNLLDHLTSSLRGAKATCLPAGRRGNPSPAPILEGGIWWRVGDKRINQKSAETIKRKGKAVYANSGKPSIAHDLNELPFVDRDLTKWELYSVYNGNYKYTPATYMYSGRDCWWNRCTFCVWDHTINPIGSYRRFTPQRLFDEVKHVVDKYHVKEIFDDAGTFMIGKPLVDFCNMMIESGYSKKVVYGCNMRLNALKQEHYDLMGKANFRFILYGMESANQYTLDHLDKGLKVEQIEEGVRMAKKGGLDPHLTIMMGYPWETYEDARKTVDLAKSCFEKGYVDTLQATVVIPYPGTPLWKECKKEGWLLSEDYEDYDMRKPVMKSSLTEKQVLELTQDLYKSFLSPKFMIRKVTEIRSLDDIKFLFMAGWRFLGHMMDFSPKQLGQHSENT</sequence>
<keyword evidence="5" id="KW-0479">Metal-binding</keyword>
<reference evidence="10 11" key="1">
    <citation type="journal article" date="2015" name="Nature">
        <title>rRNA introns, odd ribosomes, and small enigmatic genomes across a large radiation of phyla.</title>
        <authorList>
            <person name="Brown C.T."/>
            <person name="Hug L.A."/>
            <person name="Thomas B.C."/>
            <person name="Sharon I."/>
            <person name="Castelle C.J."/>
            <person name="Singh A."/>
            <person name="Wilkins M.J."/>
            <person name="Williams K.H."/>
            <person name="Banfield J.F."/>
        </authorList>
    </citation>
    <scope>NUCLEOTIDE SEQUENCE [LARGE SCALE GENOMIC DNA]</scope>
</reference>
<organism evidence="10 11">
    <name type="scientific">Candidatus Woesebacteria bacterium GW2011_GWA2_44_33</name>
    <dbReference type="NCBI Taxonomy" id="1618564"/>
    <lineage>
        <taxon>Bacteria</taxon>
        <taxon>Candidatus Woeseibacteriota</taxon>
    </lineage>
</organism>
<comment type="caution">
    <text evidence="10">The sequence shown here is derived from an EMBL/GenBank/DDBJ whole genome shotgun (WGS) entry which is preliminary data.</text>
</comment>
<evidence type="ECO:0000256" key="7">
    <source>
        <dbReference type="ARBA" id="ARBA00023014"/>
    </source>
</evidence>
<evidence type="ECO:0000313" key="10">
    <source>
        <dbReference type="EMBL" id="KKT67596.1"/>
    </source>
</evidence>
<dbReference type="PANTHER" id="PTHR43409:SF7">
    <property type="entry name" value="BLL1977 PROTEIN"/>
    <property type="match status" value="1"/>
</dbReference>
<keyword evidence="6" id="KW-0408">Iron</keyword>
<evidence type="ECO:0000256" key="6">
    <source>
        <dbReference type="ARBA" id="ARBA00023004"/>
    </source>
</evidence>
<dbReference type="GO" id="GO:0046872">
    <property type="term" value="F:metal ion binding"/>
    <property type="evidence" value="ECO:0007669"/>
    <property type="project" value="UniProtKB-KW"/>
</dbReference>
<proteinExistence type="predicted"/>
<evidence type="ECO:0000256" key="5">
    <source>
        <dbReference type="ARBA" id="ARBA00022723"/>
    </source>
</evidence>
<comment type="cofactor">
    <cofactor evidence="1">
        <name>[4Fe-4S] cluster</name>
        <dbReference type="ChEBI" id="CHEBI:49883"/>
    </cofactor>
</comment>
<dbReference type="GO" id="GO:0051539">
    <property type="term" value="F:4 iron, 4 sulfur cluster binding"/>
    <property type="evidence" value="ECO:0007669"/>
    <property type="project" value="UniProtKB-KW"/>
</dbReference>
<accession>A0A0G1J7K1</accession>
<dbReference type="PROSITE" id="PS51918">
    <property type="entry name" value="RADICAL_SAM"/>
    <property type="match status" value="1"/>
</dbReference>
<keyword evidence="7" id="KW-0411">Iron-sulfur</keyword>
<dbReference type="InterPro" id="IPR034466">
    <property type="entry name" value="Methyltransferase_Class_B"/>
</dbReference>
<dbReference type="SUPFAM" id="SSF102114">
    <property type="entry name" value="Radical SAM enzymes"/>
    <property type="match status" value="1"/>
</dbReference>
<dbReference type="InterPro" id="IPR006638">
    <property type="entry name" value="Elp3/MiaA/NifB-like_rSAM"/>
</dbReference>
<dbReference type="InterPro" id="IPR013785">
    <property type="entry name" value="Aldolase_TIM"/>
</dbReference>
<dbReference type="EMBL" id="LCIY01000003">
    <property type="protein sequence ID" value="KKT67596.1"/>
    <property type="molecule type" value="Genomic_DNA"/>
</dbReference>
<evidence type="ECO:0000256" key="2">
    <source>
        <dbReference type="ARBA" id="ARBA00022603"/>
    </source>
</evidence>
<dbReference type="SFLD" id="SFLDG01123">
    <property type="entry name" value="methyltransferase_(Class_B)"/>
    <property type="match status" value="1"/>
</dbReference>
<keyword evidence="4" id="KW-0949">S-adenosyl-L-methionine</keyword>